<dbReference type="AlphaFoldDB" id="A0AA46W0Q5"/>
<accession>A0AA46W0Q5</accession>
<feature type="chain" id="PRO_5041248203" evidence="1">
    <location>
        <begin position="23"/>
        <end position="86"/>
    </location>
</feature>
<organism evidence="2 3">
    <name type="scientific">Pseudomonas viridiflava</name>
    <name type="common">Phytomonas viridiflava</name>
    <dbReference type="NCBI Taxonomy" id="33069"/>
    <lineage>
        <taxon>Bacteria</taxon>
        <taxon>Pseudomonadati</taxon>
        <taxon>Pseudomonadota</taxon>
        <taxon>Gammaproteobacteria</taxon>
        <taxon>Pseudomonadales</taxon>
        <taxon>Pseudomonadaceae</taxon>
        <taxon>Pseudomonas</taxon>
    </lineage>
</organism>
<gene>
    <name evidence="2" type="ORF">EZZ81_26650</name>
</gene>
<name>A0AA46W0Q5_PSEVI</name>
<reference evidence="2" key="1">
    <citation type="submission" date="2019-02" db="EMBL/GenBank/DDBJ databases">
        <authorList>
            <person name="Lutz S."/>
            <person name="Schori C."/>
            <person name="Ahrens C.H."/>
            <person name="Gueguen E."/>
        </authorList>
    </citation>
    <scope>NUCLEOTIDE SEQUENCE</scope>
    <source>
        <strain evidence="2">Psy35</strain>
    </source>
</reference>
<sequence>MKPLLRFLFLCSVLLMANSNKAPRRLYVAADESEDGMPTLPAPVDGRGLSVQISVLSDKMTRNYANNAGNALFRASFSITAAPVNA</sequence>
<evidence type="ECO:0000256" key="1">
    <source>
        <dbReference type="SAM" id="SignalP"/>
    </source>
</evidence>
<dbReference type="EMBL" id="CP036495">
    <property type="protein sequence ID" value="UZA71613.1"/>
    <property type="molecule type" value="Genomic_DNA"/>
</dbReference>
<evidence type="ECO:0000313" key="3">
    <source>
        <dbReference type="Proteomes" id="UP001163644"/>
    </source>
</evidence>
<proteinExistence type="predicted"/>
<feature type="signal peptide" evidence="1">
    <location>
        <begin position="1"/>
        <end position="22"/>
    </location>
</feature>
<keyword evidence="1" id="KW-0732">Signal</keyword>
<evidence type="ECO:0000313" key="2">
    <source>
        <dbReference type="EMBL" id="UZA71613.1"/>
    </source>
</evidence>
<dbReference type="Proteomes" id="UP001163644">
    <property type="component" value="Chromosome"/>
</dbReference>
<protein>
    <submittedName>
        <fullName evidence="2">Uncharacterized protein</fullName>
    </submittedName>
</protein>